<organism evidence="2 3">
    <name type="scientific">Yasminevirus sp. GU-2018</name>
    <dbReference type="NCBI Taxonomy" id="2420051"/>
    <lineage>
        <taxon>Viruses</taxon>
        <taxon>Varidnaviria</taxon>
        <taxon>Bamfordvirae</taxon>
        <taxon>Nucleocytoviricota</taxon>
        <taxon>Megaviricetes</taxon>
        <taxon>Imitervirales</taxon>
        <taxon>Mimiviridae</taxon>
        <taxon>Klosneuvirinae</taxon>
        <taxon>Yasminevirus</taxon>
        <taxon>Yasminevirus saudimassiliense</taxon>
    </lineage>
</organism>
<keyword evidence="3" id="KW-1185">Reference proteome</keyword>
<reference evidence="2 3" key="1">
    <citation type="submission" date="2018-10" db="EMBL/GenBank/DDBJ databases">
        <authorList>
            <consortium name="IHU Genomes"/>
        </authorList>
    </citation>
    <scope>NUCLEOTIDE SEQUENCE [LARGE SCALE GENOMIC DNA]</scope>
    <source>
        <strain evidence="2 3">A1</strain>
    </source>
</reference>
<feature type="compositionally biased region" description="Basic and acidic residues" evidence="1">
    <location>
        <begin position="322"/>
        <end position="331"/>
    </location>
</feature>
<evidence type="ECO:0000256" key="1">
    <source>
        <dbReference type="SAM" id="MobiDB-lite"/>
    </source>
</evidence>
<dbReference type="CDD" id="cd22744">
    <property type="entry name" value="OTU"/>
    <property type="match status" value="1"/>
</dbReference>
<dbReference type="Proteomes" id="UP000594342">
    <property type="component" value="Unassembled WGS sequence"/>
</dbReference>
<comment type="caution">
    <text evidence="2">The sequence shown here is derived from an EMBL/GenBank/DDBJ whole genome shotgun (WGS) entry which is preliminary data.</text>
</comment>
<proteinExistence type="predicted"/>
<protein>
    <recommendedName>
        <fullName evidence="4">OTU domain-containing protein</fullName>
    </recommendedName>
</protein>
<evidence type="ECO:0000313" key="2">
    <source>
        <dbReference type="EMBL" id="VBB17830.1"/>
    </source>
</evidence>
<evidence type="ECO:0000313" key="3">
    <source>
        <dbReference type="Proteomes" id="UP000594342"/>
    </source>
</evidence>
<feature type="compositionally biased region" description="Basic and acidic residues" evidence="1">
    <location>
        <begin position="347"/>
        <end position="362"/>
    </location>
</feature>
<feature type="compositionally biased region" description="Low complexity" evidence="1">
    <location>
        <begin position="279"/>
        <end position="297"/>
    </location>
</feature>
<dbReference type="Gene3D" id="3.90.70.80">
    <property type="match status" value="1"/>
</dbReference>
<feature type="region of interest" description="Disordered" evidence="1">
    <location>
        <begin position="252"/>
        <end position="391"/>
    </location>
</feature>
<gene>
    <name evidence="2" type="ORF">YASMINEVIRUS_293</name>
</gene>
<feature type="compositionally biased region" description="Acidic residues" evidence="1">
    <location>
        <begin position="252"/>
        <end position="272"/>
    </location>
</feature>
<dbReference type="EMBL" id="UPSH01000001">
    <property type="protein sequence ID" value="VBB17830.1"/>
    <property type="molecule type" value="Genomic_DNA"/>
</dbReference>
<accession>A0A5K0U7R9</accession>
<evidence type="ECO:0008006" key="4">
    <source>
        <dbReference type="Google" id="ProtNLM"/>
    </source>
</evidence>
<sequence>MTRVYNYKLTVNEAYWTAQLKKVGKALTKKDRKLLRSVKYEKQDNESMARIQTKALTNGLYIPCLTDLVGDCMFESIEKTGFCEDRKEFRRSVALLMFLFGECNVIKTYNASLKSTFESFNDIEYVYCHNSKRLYKYTYYTMCSDMFSDGSWSRLPTEIILTVISIFFKVRINIYHDNGHVNKICDPDLDKTLDVNDPQSNINIALIGENHYVPLAPVPHKDIASLKCPKYKVQLTKFLKWAREKADMVGLYEDDDDDSSDSSNDEDDQTNSEDDHKSAFASSKSNSSSSSNANSKTSSKESNEAKSPVQKANPTKAIADQRNQKAQEKTPQKIKAKTSDQTSSEYSSDRSTESNKSDKSDNDSNSDSSDKRKKLQKPKSINIEEDLDVPAFSPPKVIDQMLQVNQSNQGNDDGRKIRVQKREIDVGNSKTSDIKKVKKTVSSASRPGSNVVLDGDMVFFL</sequence>
<name>A0A5K0U7R9_9VIRU</name>